<feature type="transmembrane region" description="Helical" evidence="1">
    <location>
        <begin position="706"/>
        <end position="722"/>
    </location>
</feature>
<feature type="transmembrane region" description="Helical" evidence="1">
    <location>
        <begin position="121"/>
        <end position="140"/>
    </location>
</feature>
<dbReference type="Pfam" id="PF14351">
    <property type="entry name" value="DUF4401"/>
    <property type="match status" value="1"/>
</dbReference>
<evidence type="ECO:0000259" key="3">
    <source>
        <dbReference type="Pfam" id="PF14351"/>
    </source>
</evidence>
<dbReference type="GeneID" id="78383196"/>
<feature type="transmembrane region" description="Helical" evidence="1">
    <location>
        <begin position="430"/>
        <end position="451"/>
    </location>
</feature>
<dbReference type="Proteomes" id="UP000254304">
    <property type="component" value="Unassembled WGS sequence"/>
</dbReference>
<evidence type="ECO:0000313" key="5">
    <source>
        <dbReference type="Proteomes" id="UP000254304"/>
    </source>
</evidence>
<feature type="transmembrane region" description="Helical" evidence="1">
    <location>
        <begin position="397"/>
        <end position="424"/>
    </location>
</feature>
<feature type="transmembrane region" description="Helical" evidence="1">
    <location>
        <begin position="539"/>
        <end position="561"/>
    </location>
</feature>
<feature type="transmembrane region" description="Helical" evidence="1">
    <location>
        <begin position="614"/>
        <end position="635"/>
    </location>
</feature>
<feature type="transmembrane region" description="Helical" evidence="1">
    <location>
        <begin position="247"/>
        <end position="267"/>
    </location>
</feature>
<keyword evidence="1" id="KW-1133">Transmembrane helix</keyword>
<reference evidence="4 5" key="1">
    <citation type="submission" date="2018-06" db="EMBL/GenBank/DDBJ databases">
        <authorList>
            <consortium name="Pathogen Informatics"/>
            <person name="Doyle S."/>
        </authorList>
    </citation>
    <scope>NUCLEOTIDE SEQUENCE [LARGE SCALE GENOMIC DNA]</scope>
    <source>
        <strain evidence="4 5">NCTC12157</strain>
    </source>
</reference>
<feature type="transmembrane region" description="Helical" evidence="1">
    <location>
        <begin position="207"/>
        <end position="226"/>
    </location>
</feature>
<sequence>MDLSSHKHGAMPGGAAESLCRSLSALRNNPSSEGSRLSPAAYQKILYYCGVRPNLAGWRRFLMLFLSILGFLALACGVVFFIAWNWALMPKMAKFALVELWIVALAVVVWWRWYDSVAQSALLALGLSFGGLFALYGQVYQTGADSWELFRAWAIVLLPLALIARRNGLWFCFWVVANLAFQLYYVGRSSAFFSDIPFANLGWFSDSTLYIYIAIQAFCLILREALAEYAQKRSPDSWLASRWLPRLMAAYLLLTLTPLAAEVITAWSYSSKIGLLLWVLTILLGYGYYRYRRPDLCVLTLGVISVVFIGCLLIMQLFDRLWDLGSLFFACCLMMLWLVAGGAVLLHWRKQLYQRQAEDSKPDSLSGLLHELTERQLLSEEQSAELQGFDYASHLPWYLRAVLALGGWVAALIILALLALLLYATGLLDSLSGITLLVPSLIIACLAAAFLRAKGIGQQHIGLAWAIAATYGLCFSLYLLIDPDWNSNFIIDSLWFLPVLAAMAVFMPNRAYRFMAVTAFFFILVFSLGYLTSQYVHPAIATATTSIVVAIVLAGWICEIARQDQPQTQARRALSLSLLHGIPAALMLLCLAGVHSDMLDSFFWDTSAPIFLPMSLGTGIAAGIILAGVLQAVVFRSPMTAVYLPAACVCAGVALFSPGMGFGLLLLLAARHQGSKEWLVIASAFLLLYLAYWYYFLGVSLLHKSLLLLMTGLVLLGLALAAKKLLPATGGEAVYEN</sequence>
<feature type="transmembrane region" description="Helical" evidence="1">
    <location>
        <begin position="61"/>
        <end position="83"/>
    </location>
</feature>
<feature type="transmembrane region" description="Helical" evidence="1">
    <location>
        <begin position="463"/>
        <end position="481"/>
    </location>
</feature>
<proteinExistence type="predicted"/>
<feature type="domain" description="DUF4401" evidence="3">
    <location>
        <begin position="396"/>
        <end position="724"/>
    </location>
</feature>
<feature type="transmembrane region" description="Helical" evidence="1">
    <location>
        <begin position="324"/>
        <end position="346"/>
    </location>
</feature>
<feature type="transmembrane region" description="Helical" evidence="1">
    <location>
        <begin position="95"/>
        <end position="114"/>
    </location>
</feature>
<feature type="transmembrane region" description="Helical" evidence="1">
    <location>
        <begin position="678"/>
        <end position="697"/>
    </location>
</feature>
<dbReference type="AlphaFoldDB" id="A0A377NJR8"/>
<feature type="transmembrane region" description="Helical" evidence="1">
    <location>
        <begin position="169"/>
        <end position="187"/>
    </location>
</feature>
<dbReference type="InterPro" id="IPR025513">
    <property type="entry name" value="DUF4401"/>
</dbReference>
<feature type="transmembrane region" description="Helical" evidence="1">
    <location>
        <begin position="146"/>
        <end position="164"/>
    </location>
</feature>
<feature type="transmembrane region" description="Helical" evidence="1">
    <location>
        <begin position="273"/>
        <end position="289"/>
    </location>
</feature>
<accession>A0A377NJR8</accession>
<dbReference type="RefSeq" id="WP_051899575.1">
    <property type="nucleotide sequence ID" value="NZ_VXKG01000010.1"/>
</dbReference>
<feature type="transmembrane region" description="Helical" evidence="1">
    <location>
        <begin position="514"/>
        <end position="533"/>
    </location>
</feature>
<keyword evidence="1" id="KW-0812">Transmembrane</keyword>
<evidence type="ECO:0000313" key="4">
    <source>
        <dbReference type="EMBL" id="STQ47028.1"/>
    </source>
</evidence>
<dbReference type="EMBL" id="UGGO01000001">
    <property type="protein sequence ID" value="STQ47028.1"/>
    <property type="molecule type" value="Genomic_DNA"/>
</dbReference>
<feature type="transmembrane region" description="Helical" evidence="1">
    <location>
        <begin position="573"/>
        <end position="594"/>
    </location>
</feature>
<gene>
    <name evidence="4" type="ORF">NCTC12157_04855</name>
</gene>
<evidence type="ECO:0000259" key="2">
    <source>
        <dbReference type="Pfam" id="PF09925"/>
    </source>
</evidence>
<organism evidence="4 5">
    <name type="scientific">Ewingella americana</name>
    <dbReference type="NCBI Taxonomy" id="41202"/>
    <lineage>
        <taxon>Bacteria</taxon>
        <taxon>Pseudomonadati</taxon>
        <taxon>Pseudomonadota</taxon>
        <taxon>Gammaproteobacteria</taxon>
        <taxon>Enterobacterales</taxon>
        <taxon>Yersiniaceae</taxon>
        <taxon>Ewingella</taxon>
    </lineage>
</organism>
<feature type="transmembrane region" description="Helical" evidence="1">
    <location>
        <begin position="642"/>
        <end position="666"/>
    </location>
</feature>
<dbReference type="InterPro" id="IPR018677">
    <property type="entry name" value="DUF2157"/>
</dbReference>
<protein>
    <submittedName>
        <fullName evidence="4">Predicted membrane protein</fullName>
    </submittedName>
</protein>
<evidence type="ECO:0000256" key="1">
    <source>
        <dbReference type="SAM" id="Phobius"/>
    </source>
</evidence>
<dbReference type="Pfam" id="PF09925">
    <property type="entry name" value="DUF2157"/>
    <property type="match status" value="1"/>
</dbReference>
<feature type="transmembrane region" description="Helical" evidence="1">
    <location>
        <begin position="296"/>
        <end position="318"/>
    </location>
</feature>
<feature type="transmembrane region" description="Helical" evidence="1">
    <location>
        <begin position="487"/>
        <end position="507"/>
    </location>
</feature>
<feature type="domain" description="DUF2157" evidence="2">
    <location>
        <begin position="36"/>
        <end position="170"/>
    </location>
</feature>
<keyword evidence="1" id="KW-0472">Membrane</keyword>
<name>A0A377NJR8_9GAMM</name>